<accession>F8LA28</accession>
<dbReference type="Pfam" id="PF26330">
    <property type="entry name" value="DUF8085"/>
    <property type="match status" value="1"/>
</dbReference>
<name>F8LA28_9BACT</name>
<proteinExistence type="predicted"/>
<organism evidence="1">
    <name type="scientific">Waddlia chondrophila 2032/99</name>
    <dbReference type="NCBI Taxonomy" id="765953"/>
    <lineage>
        <taxon>Bacteria</taxon>
        <taxon>Pseudomonadati</taxon>
        <taxon>Chlamydiota</taxon>
        <taxon>Chlamydiia</taxon>
        <taxon>Parachlamydiales</taxon>
        <taxon>Waddliaceae</taxon>
        <taxon>Waddlia</taxon>
    </lineage>
</organism>
<sequence length="140" mass="15894">MSLLSASEKSDYFAKLTPQEAKDIQYIVTTLGNTSAIGLLFKKKSLEQAGARIDDVHPLRFFGYVMTNPQLKASFDKIKGVAWSRFKEGMAGSLEKADSRDHLNAEVIDDFSSESHLDRSKVQAYVDRKQWEALIDFMRR</sequence>
<dbReference type="InterPro" id="IPR058398">
    <property type="entry name" value="DUF8085"/>
</dbReference>
<protein>
    <submittedName>
        <fullName evidence="1">Uncharacterized protein</fullName>
    </submittedName>
</protein>
<dbReference type="EMBL" id="FR872598">
    <property type="protein sequence ID" value="CCB90335.1"/>
    <property type="molecule type" value="Genomic_DNA"/>
</dbReference>
<reference evidence="1" key="1">
    <citation type="submission" date="2011-05" db="EMBL/GenBank/DDBJ databases">
        <title>Unity in variety -- the pan-genome of the Chlamydiae.</title>
        <authorList>
            <person name="Collingro A."/>
            <person name="Tischler P."/>
            <person name="Weinmaier T."/>
            <person name="Penz T."/>
            <person name="Heinz E."/>
            <person name="Brunham R.C."/>
            <person name="Read T.D."/>
            <person name="Bavoil P.M."/>
            <person name="Sachse K."/>
            <person name="Kahane S."/>
            <person name="Friedman M.G."/>
            <person name="Rattei T."/>
            <person name="Myers G.S.A."/>
            <person name="Horn M."/>
        </authorList>
    </citation>
    <scope>NUCLEOTIDE SEQUENCE</scope>
    <source>
        <strain evidence="1">2032/99</strain>
    </source>
</reference>
<evidence type="ECO:0000313" key="1">
    <source>
        <dbReference type="EMBL" id="CCB90335.1"/>
    </source>
</evidence>
<dbReference type="AlphaFoldDB" id="F8LA28"/>
<gene>
    <name evidence="1" type="ORF">WCH_DF20060</name>
</gene>